<evidence type="ECO:0000313" key="1">
    <source>
        <dbReference type="EMBL" id="BBO87732.1"/>
    </source>
</evidence>
<proteinExistence type="predicted"/>
<accession>A0A5K8A590</accession>
<sequence>MICGKQNILLTTGSVSVHYPKNCFILTYKKTNNQFHQSAGAVAFLKYDVFLKVFFFWGTLHSALRLVELHVRVRHEVAQLADWQSLHGALTNPSMPLLVP</sequence>
<dbReference type="Proteomes" id="UP000422108">
    <property type="component" value="Chromosome"/>
</dbReference>
<dbReference type="EMBL" id="AP021879">
    <property type="protein sequence ID" value="BBO87732.1"/>
    <property type="molecule type" value="Genomic_DNA"/>
</dbReference>
<organism evidence="1 2">
    <name type="scientific">Desulfosarcina ovata subsp. ovata</name>
    <dbReference type="NCBI Taxonomy" id="2752305"/>
    <lineage>
        <taxon>Bacteria</taxon>
        <taxon>Pseudomonadati</taxon>
        <taxon>Thermodesulfobacteriota</taxon>
        <taxon>Desulfobacteria</taxon>
        <taxon>Desulfobacterales</taxon>
        <taxon>Desulfosarcinaceae</taxon>
        <taxon>Desulfosarcina</taxon>
    </lineage>
</organism>
<protein>
    <submittedName>
        <fullName evidence="1">Uncharacterized protein</fullName>
    </submittedName>
</protein>
<dbReference type="AlphaFoldDB" id="A0A5K8A590"/>
<keyword evidence="2" id="KW-1185">Reference proteome</keyword>
<evidence type="ECO:0000313" key="2">
    <source>
        <dbReference type="Proteomes" id="UP000422108"/>
    </source>
</evidence>
<name>A0A5K8A590_9BACT</name>
<gene>
    <name evidence="1" type="ORF">DSCOOX_09120</name>
</gene>
<reference evidence="1 2" key="1">
    <citation type="submission" date="2019-11" db="EMBL/GenBank/DDBJ databases">
        <title>Comparative genomics of hydrocarbon-degrading Desulfosarcina strains.</title>
        <authorList>
            <person name="Watanabe M."/>
            <person name="Kojima H."/>
            <person name="Fukui M."/>
        </authorList>
    </citation>
    <scope>NUCLEOTIDE SEQUENCE [LARGE SCALE GENOMIC DNA]</scope>
    <source>
        <strain evidence="2">oXyS1</strain>
    </source>
</reference>